<dbReference type="Proteomes" id="UP000298652">
    <property type="component" value="Chromosome 4"/>
</dbReference>
<feature type="compositionally biased region" description="Low complexity" evidence="1">
    <location>
        <begin position="40"/>
        <end position="56"/>
    </location>
</feature>
<protein>
    <submittedName>
        <fullName evidence="2">Uncharacterized protein</fullName>
    </submittedName>
</protein>
<dbReference type="Gramene" id="TKW21987">
    <property type="protein sequence ID" value="TKW21987"/>
    <property type="gene ID" value="SEVIR_4G157900v2"/>
</dbReference>
<accession>A0A4U6VD92</accession>
<evidence type="ECO:0000313" key="2">
    <source>
        <dbReference type="EMBL" id="TKW21987.1"/>
    </source>
</evidence>
<feature type="region of interest" description="Disordered" evidence="1">
    <location>
        <begin position="291"/>
        <end position="324"/>
    </location>
</feature>
<feature type="compositionally biased region" description="Basic residues" evidence="1">
    <location>
        <begin position="1"/>
        <end position="10"/>
    </location>
</feature>
<proteinExistence type="predicted"/>
<keyword evidence="3" id="KW-1185">Reference proteome</keyword>
<dbReference type="EMBL" id="CM016555">
    <property type="protein sequence ID" value="TKW21987.1"/>
    <property type="molecule type" value="Genomic_DNA"/>
</dbReference>
<reference evidence="2" key="1">
    <citation type="submission" date="2019-03" db="EMBL/GenBank/DDBJ databases">
        <title>WGS assembly of Setaria viridis.</title>
        <authorList>
            <person name="Huang P."/>
            <person name="Jenkins J."/>
            <person name="Grimwood J."/>
            <person name="Barry K."/>
            <person name="Healey A."/>
            <person name="Mamidi S."/>
            <person name="Sreedasyam A."/>
            <person name="Shu S."/>
            <person name="Feldman M."/>
            <person name="Wu J."/>
            <person name="Yu Y."/>
            <person name="Chen C."/>
            <person name="Johnson J."/>
            <person name="Rokhsar D."/>
            <person name="Baxter I."/>
            <person name="Schmutz J."/>
            <person name="Brutnell T."/>
            <person name="Kellogg E."/>
        </authorList>
    </citation>
    <scope>NUCLEOTIDE SEQUENCE [LARGE SCALE GENOMIC DNA]</scope>
</reference>
<evidence type="ECO:0000256" key="1">
    <source>
        <dbReference type="SAM" id="MobiDB-lite"/>
    </source>
</evidence>
<gene>
    <name evidence="2" type="ORF">SEVIR_4G157900v2</name>
</gene>
<organism evidence="2 3">
    <name type="scientific">Setaria viridis</name>
    <name type="common">Green bristlegrass</name>
    <name type="synonym">Setaria italica subsp. viridis</name>
    <dbReference type="NCBI Taxonomy" id="4556"/>
    <lineage>
        <taxon>Eukaryota</taxon>
        <taxon>Viridiplantae</taxon>
        <taxon>Streptophyta</taxon>
        <taxon>Embryophyta</taxon>
        <taxon>Tracheophyta</taxon>
        <taxon>Spermatophyta</taxon>
        <taxon>Magnoliopsida</taxon>
        <taxon>Liliopsida</taxon>
        <taxon>Poales</taxon>
        <taxon>Poaceae</taxon>
        <taxon>PACMAD clade</taxon>
        <taxon>Panicoideae</taxon>
        <taxon>Panicodae</taxon>
        <taxon>Paniceae</taxon>
        <taxon>Cenchrinae</taxon>
        <taxon>Setaria</taxon>
    </lineage>
</organism>
<feature type="region of interest" description="Disordered" evidence="1">
    <location>
        <begin position="1"/>
        <end position="89"/>
    </location>
</feature>
<dbReference type="AlphaFoldDB" id="A0A4U6VD92"/>
<name>A0A4U6VD92_SETVI</name>
<evidence type="ECO:0000313" key="3">
    <source>
        <dbReference type="Proteomes" id="UP000298652"/>
    </source>
</evidence>
<sequence>MTGKVRHRRPPVVPPPARVSEEKRSSPACAQAVRPRERTSSLQLSFSLPSSIQLPGSSGGYFAGSGSPATGTSPPRSGGPAVWGTGGGGELGVEGITSVRFVGSAGEDDGRRGAVDGEVLAAAGGPRATAGFEILGPVAAGARRGEVGEVRQEVGVRWSGGGHGGWQTRDSQLRGAAAPGRSARPLTTGTVAAAAAAARGRDRAAAGRGGICRRWGCCATGRRKEEKTNHVTWEIFVKSWRWVNFREKLKGAVKFVLVKKKLLLAVVWVVASGVQRQNNFCYWLLDAARNSSSSVPRPHRLAHISTVQPRGRGPRSQPKEVCKK</sequence>